<sequence length="134" mass="14209">MKGKPAPAHEILWPTGLGQGRLGLTHFDGSTRGHGTHVASIAARNFAKGASYFGYGTGTIRDQAITDGVDILTISYGWVRIPLYLDSIAITSFGAIMKGVLVSALAGNSGPEMSLLMDLRRLAPSAMIGFFRTK</sequence>
<dbReference type="GO" id="GO:0004252">
    <property type="term" value="F:serine-type endopeptidase activity"/>
    <property type="evidence" value="ECO:0007669"/>
    <property type="project" value="InterPro"/>
</dbReference>
<comment type="similarity">
    <text evidence="1">Belongs to the peptidase S8 family.</text>
</comment>
<keyword evidence="2" id="KW-0732">Signal</keyword>
<reference evidence="3 4" key="1">
    <citation type="submission" date="2020-09" db="EMBL/GenBank/DDBJ databases">
        <title>De no assembly of potato wild relative species, Solanum commersonii.</title>
        <authorList>
            <person name="Cho K."/>
        </authorList>
    </citation>
    <scope>NUCLEOTIDE SEQUENCE [LARGE SCALE GENOMIC DNA]</scope>
    <source>
        <strain evidence="3">LZ3.2</strain>
        <tissue evidence="3">Leaf</tissue>
    </source>
</reference>
<dbReference type="Proteomes" id="UP000824120">
    <property type="component" value="Chromosome 11"/>
</dbReference>
<comment type="caution">
    <text evidence="3">The sequence shown here is derived from an EMBL/GenBank/DDBJ whole genome shotgun (WGS) entry which is preliminary data.</text>
</comment>
<evidence type="ECO:0000256" key="1">
    <source>
        <dbReference type="ARBA" id="ARBA00011073"/>
    </source>
</evidence>
<dbReference type="GO" id="GO:0006508">
    <property type="term" value="P:proteolysis"/>
    <property type="evidence" value="ECO:0007669"/>
    <property type="project" value="InterPro"/>
</dbReference>
<dbReference type="Gene3D" id="3.40.50.200">
    <property type="entry name" value="Peptidase S8/S53 domain"/>
    <property type="match status" value="2"/>
</dbReference>
<evidence type="ECO:0000256" key="2">
    <source>
        <dbReference type="ARBA" id="ARBA00022729"/>
    </source>
</evidence>
<dbReference type="AlphaFoldDB" id="A0A9J5WQW9"/>
<proteinExistence type="inferred from homology"/>
<dbReference type="InterPro" id="IPR036852">
    <property type="entry name" value="Peptidase_S8/S53_dom_sf"/>
</dbReference>
<organism evidence="3 4">
    <name type="scientific">Solanum commersonii</name>
    <name type="common">Commerson's wild potato</name>
    <name type="synonym">Commerson's nightshade</name>
    <dbReference type="NCBI Taxonomy" id="4109"/>
    <lineage>
        <taxon>Eukaryota</taxon>
        <taxon>Viridiplantae</taxon>
        <taxon>Streptophyta</taxon>
        <taxon>Embryophyta</taxon>
        <taxon>Tracheophyta</taxon>
        <taxon>Spermatophyta</taxon>
        <taxon>Magnoliopsida</taxon>
        <taxon>eudicotyledons</taxon>
        <taxon>Gunneridae</taxon>
        <taxon>Pentapetalae</taxon>
        <taxon>asterids</taxon>
        <taxon>lamiids</taxon>
        <taxon>Solanales</taxon>
        <taxon>Solanaceae</taxon>
        <taxon>Solanoideae</taxon>
        <taxon>Solaneae</taxon>
        <taxon>Solanum</taxon>
    </lineage>
</organism>
<name>A0A9J5WQW9_SOLCO</name>
<evidence type="ECO:0008006" key="5">
    <source>
        <dbReference type="Google" id="ProtNLM"/>
    </source>
</evidence>
<dbReference type="OrthoDB" id="4803627at2759"/>
<protein>
    <recommendedName>
        <fullName evidence="5">Peptidase S8/S53 domain-containing protein</fullName>
    </recommendedName>
</protein>
<dbReference type="InterPro" id="IPR045051">
    <property type="entry name" value="SBT"/>
</dbReference>
<dbReference type="SUPFAM" id="SSF52743">
    <property type="entry name" value="Subtilisin-like"/>
    <property type="match status" value="1"/>
</dbReference>
<accession>A0A9J5WQW9</accession>
<keyword evidence="4" id="KW-1185">Reference proteome</keyword>
<dbReference type="PANTHER" id="PTHR10795">
    <property type="entry name" value="PROPROTEIN CONVERTASE SUBTILISIN/KEXIN"/>
    <property type="match status" value="1"/>
</dbReference>
<gene>
    <name evidence="3" type="ORF">H5410_057843</name>
</gene>
<evidence type="ECO:0000313" key="3">
    <source>
        <dbReference type="EMBL" id="KAG5577709.1"/>
    </source>
</evidence>
<evidence type="ECO:0000313" key="4">
    <source>
        <dbReference type="Proteomes" id="UP000824120"/>
    </source>
</evidence>
<dbReference type="EMBL" id="JACXVP010000011">
    <property type="protein sequence ID" value="KAG5577709.1"/>
    <property type="molecule type" value="Genomic_DNA"/>
</dbReference>